<feature type="region of interest" description="Disordered" evidence="1">
    <location>
        <begin position="163"/>
        <end position="256"/>
    </location>
</feature>
<name>A0A5B0NB60_PUCGR</name>
<feature type="compositionally biased region" description="Low complexity" evidence="1">
    <location>
        <begin position="110"/>
        <end position="134"/>
    </location>
</feature>
<feature type="region of interest" description="Disordered" evidence="1">
    <location>
        <begin position="1"/>
        <end position="48"/>
    </location>
</feature>
<dbReference type="OrthoDB" id="2507408at2759"/>
<sequence length="287" mass="31235">MHPTIETIDNVEDSTQTGLPSTEPMISSLKEDPRDDQEDSDRSMEIGCSSADSLSLFRSFSMPIHISSTTGSDQEEPLDRAQEDVNQDEEDEDFDELLTTPTSQLQLHDPSSYPSYQSSGQRLLSCSLPPSLSSQKSNGLDIHQEYPLNELLQLTQPMREGVISRERLLPSSRMKQVGIGGRGRRDFSNQRNPGCSSPFANHLSSAGAEWSSTSPTKPDQASWSPASSCSPLPSSTFNHLSSSLGGSSANSQPILVTPQFASPTPLVRPRPIAAWQKPHGSWSFGSS</sequence>
<dbReference type="Proteomes" id="UP000325313">
    <property type="component" value="Unassembled WGS sequence"/>
</dbReference>
<feature type="region of interest" description="Disordered" evidence="1">
    <location>
        <begin position="65"/>
        <end position="138"/>
    </location>
</feature>
<dbReference type="AlphaFoldDB" id="A0A5B0NB60"/>
<feature type="compositionally biased region" description="Acidic residues" evidence="1">
    <location>
        <begin position="85"/>
        <end position="96"/>
    </location>
</feature>
<feature type="compositionally biased region" description="Low complexity" evidence="1">
    <location>
        <begin position="222"/>
        <end position="248"/>
    </location>
</feature>
<protein>
    <submittedName>
        <fullName evidence="2">Uncharacterized protein</fullName>
    </submittedName>
</protein>
<dbReference type="EMBL" id="VSWC01000106">
    <property type="protein sequence ID" value="KAA1085734.1"/>
    <property type="molecule type" value="Genomic_DNA"/>
</dbReference>
<evidence type="ECO:0000313" key="4">
    <source>
        <dbReference type="Proteomes" id="UP000324748"/>
    </source>
</evidence>
<proteinExistence type="predicted"/>
<dbReference type="Proteomes" id="UP000324748">
    <property type="component" value="Unassembled WGS sequence"/>
</dbReference>
<accession>A0A5B0NB60</accession>
<reference evidence="4 5" key="1">
    <citation type="submission" date="2019-05" db="EMBL/GenBank/DDBJ databases">
        <title>Emergence of the Ug99 lineage of the wheat stem rust pathogen through somatic hybridization.</title>
        <authorList>
            <person name="Li F."/>
            <person name="Upadhyaya N.M."/>
            <person name="Sperschneider J."/>
            <person name="Matny O."/>
            <person name="Nguyen-Phuc H."/>
            <person name="Mago R."/>
            <person name="Raley C."/>
            <person name="Miller M.E."/>
            <person name="Silverstein K.A.T."/>
            <person name="Henningsen E."/>
            <person name="Hirsch C.D."/>
            <person name="Visser B."/>
            <person name="Pretorius Z.A."/>
            <person name="Steffenson B.J."/>
            <person name="Schwessinger B."/>
            <person name="Dodds P.N."/>
            <person name="Figueroa M."/>
        </authorList>
    </citation>
    <scope>NUCLEOTIDE SEQUENCE [LARGE SCALE GENOMIC DNA]</scope>
    <source>
        <strain evidence="2">21-0</strain>
        <strain evidence="3 5">Ug99</strain>
    </source>
</reference>
<gene>
    <name evidence="2" type="ORF">PGT21_017919</name>
    <name evidence="3" type="ORF">PGTUg99_033439</name>
</gene>
<feature type="compositionally biased region" description="Polar residues" evidence="1">
    <location>
        <begin position="189"/>
        <end position="221"/>
    </location>
</feature>
<organism evidence="2 4">
    <name type="scientific">Puccinia graminis f. sp. tritici</name>
    <dbReference type="NCBI Taxonomy" id="56615"/>
    <lineage>
        <taxon>Eukaryota</taxon>
        <taxon>Fungi</taxon>
        <taxon>Dikarya</taxon>
        <taxon>Basidiomycota</taxon>
        <taxon>Pucciniomycotina</taxon>
        <taxon>Pucciniomycetes</taxon>
        <taxon>Pucciniales</taxon>
        <taxon>Pucciniaceae</taxon>
        <taxon>Puccinia</taxon>
    </lineage>
</organism>
<comment type="caution">
    <text evidence="2">The sequence shown here is derived from an EMBL/GenBank/DDBJ whole genome shotgun (WGS) entry which is preliminary data.</text>
</comment>
<evidence type="ECO:0000313" key="2">
    <source>
        <dbReference type="EMBL" id="KAA1085734.1"/>
    </source>
</evidence>
<evidence type="ECO:0000313" key="5">
    <source>
        <dbReference type="Proteomes" id="UP000325313"/>
    </source>
</evidence>
<keyword evidence="4" id="KW-1185">Reference proteome</keyword>
<evidence type="ECO:0000256" key="1">
    <source>
        <dbReference type="SAM" id="MobiDB-lite"/>
    </source>
</evidence>
<evidence type="ECO:0000313" key="3">
    <source>
        <dbReference type="EMBL" id="KAA1136141.1"/>
    </source>
</evidence>
<dbReference type="EMBL" id="VDEP01000036">
    <property type="protein sequence ID" value="KAA1136141.1"/>
    <property type="molecule type" value="Genomic_DNA"/>
</dbReference>